<keyword evidence="3" id="KW-0677">Repeat</keyword>
<comment type="subcellular location">
    <subcellularLocation>
        <location evidence="1">Nucleus</location>
    </subcellularLocation>
</comment>
<keyword evidence="4" id="KW-0156">Chromatin regulator</keyword>
<accession>A0AAD9PK28</accession>
<organism evidence="8 9">
    <name type="scientific">Babesia duncani</name>
    <dbReference type="NCBI Taxonomy" id="323732"/>
    <lineage>
        <taxon>Eukaryota</taxon>
        <taxon>Sar</taxon>
        <taxon>Alveolata</taxon>
        <taxon>Apicomplexa</taxon>
        <taxon>Aconoidasida</taxon>
        <taxon>Piroplasmida</taxon>
        <taxon>Babesiidae</taxon>
        <taxon>Babesia</taxon>
    </lineage>
</organism>
<dbReference type="PROSITE" id="PS50082">
    <property type="entry name" value="WD_REPEATS_2"/>
    <property type="match status" value="2"/>
</dbReference>
<dbReference type="Gene3D" id="2.130.10.10">
    <property type="entry name" value="YVTN repeat-like/Quinoprotein amine dehydrogenase"/>
    <property type="match status" value="1"/>
</dbReference>
<keyword evidence="5" id="KW-0539">Nucleus</keyword>
<evidence type="ECO:0000256" key="4">
    <source>
        <dbReference type="ARBA" id="ARBA00022853"/>
    </source>
</evidence>
<dbReference type="InterPro" id="IPR036322">
    <property type="entry name" value="WD40_repeat_dom_sf"/>
</dbReference>
<evidence type="ECO:0000256" key="2">
    <source>
        <dbReference type="ARBA" id="ARBA00022574"/>
    </source>
</evidence>
<evidence type="ECO:0000256" key="5">
    <source>
        <dbReference type="ARBA" id="ARBA00023242"/>
    </source>
</evidence>
<dbReference type="InterPro" id="IPR001680">
    <property type="entry name" value="WD40_rpt"/>
</dbReference>
<feature type="repeat" description="WD" evidence="6">
    <location>
        <begin position="363"/>
        <end position="405"/>
    </location>
</feature>
<dbReference type="Proteomes" id="UP001214638">
    <property type="component" value="Unassembled WGS sequence"/>
</dbReference>
<dbReference type="AlphaFoldDB" id="A0AAD9PK28"/>
<dbReference type="InterPro" id="IPR015943">
    <property type="entry name" value="WD40/YVTN_repeat-like_dom_sf"/>
</dbReference>
<dbReference type="PANTHER" id="PTHR22850">
    <property type="entry name" value="WD40 REPEAT FAMILY"/>
    <property type="match status" value="1"/>
</dbReference>
<gene>
    <name evidence="8" type="ORF">BdWA1_002402</name>
</gene>
<protein>
    <submittedName>
        <fullName evidence="8">Bifunctional WD40-YVTN repeat-like-containing domain superfamily/WD40-repeat-containing domain superfamily/WD40 repeat</fullName>
    </submittedName>
</protein>
<keyword evidence="2 6" id="KW-0853">WD repeat</keyword>
<dbReference type="PROSITE" id="PS00678">
    <property type="entry name" value="WD_REPEATS_1"/>
    <property type="match status" value="2"/>
</dbReference>
<dbReference type="GeneID" id="94336700"/>
<evidence type="ECO:0000256" key="1">
    <source>
        <dbReference type="ARBA" id="ARBA00004123"/>
    </source>
</evidence>
<comment type="caution">
    <text evidence="8">The sequence shown here is derived from an EMBL/GenBank/DDBJ whole genome shotgun (WGS) entry which is preliminary data.</text>
</comment>
<dbReference type="SMART" id="SM00320">
    <property type="entry name" value="WD40"/>
    <property type="match status" value="4"/>
</dbReference>
<dbReference type="EMBL" id="JALLKP010000003">
    <property type="protein sequence ID" value="KAK2195808.1"/>
    <property type="molecule type" value="Genomic_DNA"/>
</dbReference>
<dbReference type="PROSITE" id="PS50294">
    <property type="entry name" value="WD_REPEATS_REGION"/>
    <property type="match status" value="1"/>
</dbReference>
<dbReference type="GO" id="GO:0005634">
    <property type="term" value="C:nucleus"/>
    <property type="evidence" value="ECO:0007669"/>
    <property type="project" value="UniProtKB-SubCell"/>
</dbReference>
<evidence type="ECO:0000313" key="8">
    <source>
        <dbReference type="EMBL" id="KAK2195808.1"/>
    </source>
</evidence>
<evidence type="ECO:0000256" key="3">
    <source>
        <dbReference type="ARBA" id="ARBA00022737"/>
    </source>
</evidence>
<proteinExistence type="predicted"/>
<evidence type="ECO:0000256" key="6">
    <source>
        <dbReference type="PROSITE-ProRule" id="PRU00221"/>
    </source>
</evidence>
<dbReference type="GO" id="GO:0006325">
    <property type="term" value="P:chromatin organization"/>
    <property type="evidence" value="ECO:0007669"/>
    <property type="project" value="UniProtKB-KW"/>
</dbReference>
<feature type="domain" description="Histone-binding protein RBBP4-like N-terminal" evidence="7">
    <location>
        <begin position="51"/>
        <end position="114"/>
    </location>
</feature>
<name>A0AAD9PK28_9APIC</name>
<dbReference type="Pfam" id="PF12265">
    <property type="entry name" value="CAF1C_H4-bd"/>
    <property type="match status" value="1"/>
</dbReference>
<reference evidence="8" key="1">
    <citation type="journal article" date="2023" name="Nat. Microbiol.">
        <title>Babesia duncani multi-omics identifies virulence factors and drug targets.</title>
        <authorList>
            <person name="Singh P."/>
            <person name="Lonardi S."/>
            <person name="Liang Q."/>
            <person name="Vydyam P."/>
            <person name="Khabirova E."/>
            <person name="Fang T."/>
            <person name="Gihaz S."/>
            <person name="Thekkiniath J."/>
            <person name="Munshi M."/>
            <person name="Abel S."/>
            <person name="Ciampossin L."/>
            <person name="Batugedara G."/>
            <person name="Gupta M."/>
            <person name="Lu X.M."/>
            <person name="Lenz T."/>
            <person name="Chakravarty S."/>
            <person name="Cornillot E."/>
            <person name="Hu Y."/>
            <person name="Ma W."/>
            <person name="Gonzalez L.M."/>
            <person name="Sanchez S."/>
            <person name="Estrada K."/>
            <person name="Sanchez-Flores A."/>
            <person name="Montero E."/>
            <person name="Harb O.S."/>
            <person name="Le Roch K.G."/>
            <person name="Mamoun C.B."/>
        </authorList>
    </citation>
    <scope>NUCLEOTIDE SEQUENCE</scope>
    <source>
        <strain evidence="8">WA1</strain>
    </source>
</reference>
<evidence type="ECO:0000259" key="7">
    <source>
        <dbReference type="Pfam" id="PF12265"/>
    </source>
</evidence>
<keyword evidence="9" id="KW-1185">Reference proteome</keyword>
<dbReference type="SUPFAM" id="SSF50978">
    <property type="entry name" value="WD40 repeat-like"/>
    <property type="match status" value="1"/>
</dbReference>
<dbReference type="KEGG" id="bdw:94336700"/>
<dbReference type="InterPro" id="IPR019775">
    <property type="entry name" value="WD40_repeat_CS"/>
</dbReference>
<feature type="repeat" description="WD" evidence="6">
    <location>
        <begin position="207"/>
        <end position="247"/>
    </location>
</feature>
<evidence type="ECO:0000313" key="9">
    <source>
        <dbReference type="Proteomes" id="UP001214638"/>
    </source>
</evidence>
<dbReference type="RefSeq" id="XP_067802651.1">
    <property type="nucleotide sequence ID" value="XM_067947429.1"/>
</dbReference>
<sequence length="451" mass="48647">MESLILSGPEGCRIRRKSGVIPAGESCATACVDAAPQVDTTDQEIEPFYCWKRNAPFLYDSVLIQSLDWPSLSVDFCEGVNFRPHLRSITSKMLLGTHTGGAETDYAIVAELKLGIVTLSEDLSACENFVGFTTKGRVDNSHTSSLCFDTKAKLVHPGEVNRIMHVPGHPFVFCTRTAYGEVLVFDYAKHPCTPRDTTVSIPELVLSGGHSEGGYGLCWTDSSRLSSCAEDGTVCFWDIKSNSQGRTVGLHNIADGTPQASPLLKAQIAYCQLNDMASLGIDVDGNGQSGQVIVAAEDGSCKALDSRTECNSPCLELYSDAYSSAVNALDVNRHCNWIVCSGNINGQVLIWDIRNPSEPQLVLNDHKEAISSLKFCSISAGMIVSGSDDSRVIIWDLGTDAEDKRKFVHAGHTSLISDVAVLPSYWHLTGPVIASTSADNSVHVFSPAIYS</sequence>
<dbReference type="InterPro" id="IPR022052">
    <property type="entry name" value="Histone-bd_RBBP4-like_N"/>
</dbReference>
<dbReference type="InterPro" id="IPR050459">
    <property type="entry name" value="WD_repeat_RBAP46/RBAP48/MSI1"/>
</dbReference>
<dbReference type="Pfam" id="PF00400">
    <property type="entry name" value="WD40"/>
    <property type="match status" value="4"/>
</dbReference>